<dbReference type="RefSeq" id="WP_013681404.1">
    <property type="nucleotide sequence ID" value="NC_015318.1"/>
</dbReference>
<organism evidence="1 2">
    <name type="scientific">Hippea maritima (strain ATCC 700847 / DSM 10411 / MH2)</name>
    <dbReference type="NCBI Taxonomy" id="760142"/>
    <lineage>
        <taxon>Bacteria</taxon>
        <taxon>Pseudomonadati</taxon>
        <taxon>Campylobacterota</taxon>
        <taxon>Desulfurellia</taxon>
        <taxon>Desulfurellales</taxon>
        <taxon>Hippeaceae</taxon>
        <taxon>Hippea</taxon>
    </lineage>
</organism>
<keyword evidence="2" id="KW-1185">Reference proteome</keyword>
<dbReference type="Proteomes" id="UP000008139">
    <property type="component" value="Chromosome"/>
</dbReference>
<dbReference type="InParanoid" id="F2LTN5"/>
<dbReference type="eggNOG" id="ENOG502Z7PK">
    <property type="taxonomic scope" value="Bacteria"/>
</dbReference>
<reference evidence="2" key="2">
    <citation type="submission" date="2011-03" db="EMBL/GenBank/DDBJ databases">
        <title>The complete genome of Hippea maritima DSM 10411.</title>
        <authorList>
            <consortium name="US DOE Joint Genome Institute (JGI-PGF)"/>
            <person name="Lucas S."/>
            <person name="Copeland A."/>
            <person name="Lapidus A."/>
            <person name="Bruce D."/>
            <person name="Goodwin L."/>
            <person name="Pitluck S."/>
            <person name="Peters L."/>
            <person name="Kyrpides N."/>
            <person name="Mavromatis K."/>
            <person name="Pagani I."/>
            <person name="Ivanova N."/>
            <person name="Mikhailova N."/>
            <person name="Lu M."/>
            <person name="Detter J.C."/>
            <person name="Tapia R."/>
            <person name="Han C."/>
            <person name="Land M."/>
            <person name="Hauser L."/>
            <person name="Markowitz V."/>
            <person name="Cheng J.-F."/>
            <person name="Hugenholtz P."/>
            <person name="Woyke T."/>
            <person name="Wu D."/>
            <person name="Spring S."/>
            <person name="Schroeder M."/>
            <person name="Brambilla E."/>
            <person name="Klenk H.-P."/>
            <person name="Eisen J.A."/>
        </authorList>
    </citation>
    <scope>NUCLEOTIDE SEQUENCE [LARGE SCALE GENOMIC DNA]</scope>
    <source>
        <strain evidence="2">ATCC 700847 / DSM 10411 / MH2</strain>
    </source>
</reference>
<reference evidence="1 2" key="1">
    <citation type="journal article" date="2011" name="Stand. Genomic Sci.">
        <title>Complete genome sequence of the thermophilic sulfur-reducer Hippea maritima type strain (MH(2)).</title>
        <authorList>
            <person name="Huntemann M."/>
            <person name="Lu M."/>
            <person name="Nolan M."/>
            <person name="Lapidus A."/>
            <person name="Lucas S."/>
            <person name="Hammon N."/>
            <person name="Deshpande S."/>
            <person name="Cheng J.F."/>
            <person name="Tapia R."/>
            <person name="Han C."/>
            <person name="Goodwin L."/>
            <person name="Pitluck S."/>
            <person name="Liolios K."/>
            <person name="Pagani I."/>
            <person name="Ivanova N."/>
            <person name="Ovchinikova G."/>
            <person name="Pati A."/>
            <person name="Chen A."/>
            <person name="Palaniappan K."/>
            <person name="Land M."/>
            <person name="Hauser L."/>
            <person name="Jeffries C.D."/>
            <person name="Detter J.C."/>
            <person name="Brambilla E.M."/>
            <person name="Rohde M."/>
            <person name="Spring S."/>
            <person name="Goker M."/>
            <person name="Woyke T."/>
            <person name="Bristow J."/>
            <person name="Eisen J.A."/>
            <person name="Markowitz V."/>
            <person name="Hugenholtz P."/>
            <person name="Kyrpides N.C."/>
            <person name="Klenk H.P."/>
            <person name="Mavromatis K."/>
        </authorList>
    </citation>
    <scope>NUCLEOTIDE SEQUENCE [LARGE SCALE GENOMIC DNA]</scope>
    <source>
        <strain evidence="2">ATCC 700847 / DSM 10411 / MH2</strain>
    </source>
</reference>
<name>F2LTN5_HIPMA</name>
<evidence type="ECO:0000313" key="2">
    <source>
        <dbReference type="Proteomes" id="UP000008139"/>
    </source>
</evidence>
<dbReference type="InterPro" id="IPR025245">
    <property type="entry name" value="DUF4197"/>
</dbReference>
<proteinExistence type="predicted"/>
<dbReference type="HOGENOM" id="CLU_085032_0_0_7"/>
<accession>F2LTN5</accession>
<dbReference type="OrthoDB" id="9789685at2"/>
<evidence type="ECO:0000313" key="1">
    <source>
        <dbReference type="EMBL" id="AEA33360.1"/>
    </source>
</evidence>
<sequence>MRLVLILFIFILTFPVQSMADWKSVLGNFMNKKVEQEQQAQSTFAGRPTYPEKVGALKQALSFGIKYAINNLSKPNGFLANPKVRIPVPDKLKGVASFLRKAHQGRLVDNFVEQMNHAAEKATPKTFKVFSHALRQMTISDATQILKGKDTAATEYFKSKTYAELVEIVKPIIKESTSKTKTTMYYKRMVEVYKKYKTPFSKMQKYSSILKGRDYQRRSQPPEDLDDYIAQKTVDGIFKMIAEEEIKIRKDPLERSTKLLKKVFGSLSK</sequence>
<gene>
    <name evidence="1" type="ordered locus">Hipma_0384</name>
</gene>
<protein>
    <recommendedName>
        <fullName evidence="3">DUF4197 domain-containing protein</fullName>
    </recommendedName>
</protein>
<dbReference type="AlphaFoldDB" id="F2LTN5"/>
<dbReference type="STRING" id="760142.Hipma_0384"/>
<dbReference type="Pfam" id="PF13852">
    <property type="entry name" value="DUF4197"/>
    <property type="match status" value="1"/>
</dbReference>
<evidence type="ECO:0008006" key="3">
    <source>
        <dbReference type="Google" id="ProtNLM"/>
    </source>
</evidence>
<dbReference type="KEGG" id="hmr:Hipma_0384"/>
<dbReference type="EMBL" id="CP002606">
    <property type="protein sequence ID" value="AEA33360.1"/>
    <property type="molecule type" value="Genomic_DNA"/>
</dbReference>